<reference evidence="3" key="1">
    <citation type="journal article" date="2014" name="Int. J. Syst. Evol. Microbiol.">
        <title>Complete genome sequence of Corynebacterium casei LMG S-19264T (=DSM 44701T), isolated from a smear-ripened cheese.</title>
        <authorList>
            <consortium name="US DOE Joint Genome Institute (JGI-PGF)"/>
            <person name="Walter F."/>
            <person name="Albersmeier A."/>
            <person name="Kalinowski J."/>
            <person name="Ruckert C."/>
        </authorList>
    </citation>
    <scope>NUCLEOTIDE SEQUENCE</scope>
    <source>
        <strain evidence="3">CGMCC 1.15367</strain>
    </source>
</reference>
<evidence type="ECO:0000259" key="2">
    <source>
        <dbReference type="Pfam" id="PF11997"/>
    </source>
</evidence>
<gene>
    <name evidence="3" type="primary">pelF</name>
    <name evidence="3" type="ORF">GCM10011390_06390</name>
</gene>
<dbReference type="Pfam" id="PF00534">
    <property type="entry name" value="Glycos_transf_1"/>
    <property type="match status" value="1"/>
</dbReference>
<dbReference type="RefSeq" id="WP_188906753.1">
    <property type="nucleotide sequence ID" value="NZ_BMIQ01000001.1"/>
</dbReference>
<name>A0A917E0S4_9HYPH</name>
<organism evidence="3 4">
    <name type="scientific">Aureimonas endophytica</name>
    <dbReference type="NCBI Taxonomy" id="2027858"/>
    <lineage>
        <taxon>Bacteria</taxon>
        <taxon>Pseudomonadati</taxon>
        <taxon>Pseudomonadota</taxon>
        <taxon>Alphaproteobacteria</taxon>
        <taxon>Hyphomicrobiales</taxon>
        <taxon>Aurantimonadaceae</taxon>
        <taxon>Aureimonas</taxon>
    </lineage>
</organism>
<dbReference type="Pfam" id="PF11997">
    <property type="entry name" value="DUF3492"/>
    <property type="match status" value="1"/>
</dbReference>
<reference evidence="3" key="2">
    <citation type="submission" date="2020-09" db="EMBL/GenBank/DDBJ databases">
        <authorList>
            <person name="Sun Q."/>
            <person name="Zhou Y."/>
        </authorList>
    </citation>
    <scope>NUCLEOTIDE SEQUENCE</scope>
    <source>
        <strain evidence="3">CGMCC 1.15367</strain>
    </source>
</reference>
<dbReference type="PANTHER" id="PTHR12526:SF608">
    <property type="entry name" value="PELF"/>
    <property type="match status" value="1"/>
</dbReference>
<accession>A0A917E0S4</accession>
<sequence length="505" mass="55192">MSGIPAFDRIPGESADVCLIVEGCYPHVAGGVSTWIDWLIRSIPETRFGAVSLVTPGEGRTARYKFGPNLVRFQEIVMGDAPPAAARWRARRYPAPERLATLLVEFVRRGELATLAAILRLVNDERQPIPLAVLDRGDHAFAVCREAYRQIMPHGSFKDFFWAWQALMGGLFAVLKAPLPAARTYHTISTGYAGLFAARAAIEGAERVLITEHGIYTNERRIEILMADWMVDTVDQGLAIAGRRTDLRDLWIMAFESYARCCYAACDGITTLFGENQPMQRALGAAEARLVVIPNGIELDRFGTIPPAPPEAPPTAALVGRVVPIKDIKTYIEAAAHVRRAVPDAQVLVAGPEDEDPAYAAECRELVQRLGLGDTVKFLGRVDVRQLLASTHVVVLTSLSEAQPLTVLEAGAAGRPCVTTDVGACREMIEGSPDEDPESERGGYVTNILAADEIGEAVARLLTDAGLRERLGANLRRRVHRDYASQQSADRYRRLYDGTLVPKAA</sequence>
<feature type="domain" description="DUF3492" evidence="2">
    <location>
        <begin position="15"/>
        <end position="287"/>
    </location>
</feature>
<evidence type="ECO:0000259" key="1">
    <source>
        <dbReference type="Pfam" id="PF00534"/>
    </source>
</evidence>
<keyword evidence="4" id="KW-1185">Reference proteome</keyword>
<dbReference type="SUPFAM" id="SSF53756">
    <property type="entry name" value="UDP-Glycosyltransferase/glycogen phosphorylase"/>
    <property type="match status" value="1"/>
</dbReference>
<evidence type="ECO:0000313" key="4">
    <source>
        <dbReference type="Proteomes" id="UP000644699"/>
    </source>
</evidence>
<dbReference type="InterPro" id="IPR022622">
    <property type="entry name" value="DUF3492"/>
</dbReference>
<dbReference type="EMBL" id="BMIQ01000001">
    <property type="protein sequence ID" value="GGD90342.1"/>
    <property type="molecule type" value="Genomic_DNA"/>
</dbReference>
<dbReference type="InterPro" id="IPR047691">
    <property type="entry name" value="PelF-like"/>
</dbReference>
<dbReference type="NCBIfam" id="NF038011">
    <property type="entry name" value="PelF"/>
    <property type="match status" value="1"/>
</dbReference>
<feature type="domain" description="Glycosyl transferase family 1" evidence="1">
    <location>
        <begin position="309"/>
        <end position="477"/>
    </location>
</feature>
<dbReference type="AlphaFoldDB" id="A0A917E0S4"/>
<dbReference type="Proteomes" id="UP000644699">
    <property type="component" value="Unassembled WGS sequence"/>
</dbReference>
<evidence type="ECO:0000313" key="3">
    <source>
        <dbReference type="EMBL" id="GGD90342.1"/>
    </source>
</evidence>
<comment type="caution">
    <text evidence="3">The sequence shown here is derived from an EMBL/GenBank/DDBJ whole genome shotgun (WGS) entry which is preliminary data.</text>
</comment>
<dbReference type="PANTHER" id="PTHR12526">
    <property type="entry name" value="GLYCOSYLTRANSFERASE"/>
    <property type="match status" value="1"/>
</dbReference>
<dbReference type="InterPro" id="IPR001296">
    <property type="entry name" value="Glyco_trans_1"/>
</dbReference>
<dbReference type="Gene3D" id="3.40.50.2000">
    <property type="entry name" value="Glycogen Phosphorylase B"/>
    <property type="match status" value="2"/>
</dbReference>
<proteinExistence type="predicted"/>
<protein>
    <submittedName>
        <fullName evidence="3">Pellicle/biofilm biosynthesis glycosyltransferase PelF</fullName>
    </submittedName>
</protein>